<dbReference type="GO" id="GO:0005634">
    <property type="term" value="C:nucleus"/>
    <property type="evidence" value="ECO:0007669"/>
    <property type="project" value="UniProtKB-SubCell"/>
</dbReference>
<evidence type="ECO:0000256" key="10">
    <source>
        <dbReference type="SAM" id="MobiDB-lite"/>
    </source>
</evidence>
<comment type="catalytic activity">
    <reaction evidence="7">
        <text>a 5'-end (N(2),N(7)-dimethyl 5'-triphosphoguanosine)-ribonucleoside in snRNA + S-adenosyl-L-methionine = a 5'-end (N(2),N(2),N(7)-trimethyl 5'-triphosphoguanosine)-ribonucleoside in snRNA + S-adenosyl-L-homocysteine + H(+)</text>
        <dbReference type="Rhea" id="RHEA:78479"/>
        <dbReference type="Rhea" id="RHEA-COMP:19087"/>
        <dbReference type="Rhea" id="RHEA-COMP:19089"/>
        <dbReference type="ChEBI" id="CHEBI:15378"/>
        <dbReference type="ChEBI" id="CHEBI:57856"/>
        <dbReference type="ChEBI" id="CHEBI:59789"/>
        <dbReference type="ChEBI" id="CHEBI:167623"/>
        <dbReference type="ChEBI" id="CHEBI:172880"/>
    </reaction>
    <physiologicalReaction direction="left-to-right" evidence="7">
        <dbReference type="Rhea" id="RHEA:78480"/>
    </physiologicalReaction>
</comment>
<dbReference type="Proteomes" id="UP000009131">
    <property type="component" value="Unassembled WGS sequence"/>
</dbReference>
<feature type="region of interest" description="Disordered" evidence="10">
    <location>
        <begin position="795"/>
        <end position="864"/>
    </location>
</feature>
<feature type="region of interest" description="Disordered" evidence="10">
    <location>
        <begin position="1349"/>
        <end position="1627"/>
    </location>
</feature>
<evidence type="ECO:0000256" key="7">
    <source>
        <dbReference type="ARBA" id="ARBA00048763"/>
    </source>
</evidence>
<evidence type="ECO:0000313" key="12">
    <source>
        <dbReference type="EMBL" id="GAA98418.1"/>
    </source>
</evidence>
<keyword evidence="13" id="KW-1185">Reference proteome</keyword>
<dbReference type="Gene3D" id="3.40.630.30">
    <property type="match status" value="1"/>
</dbReference>
<gene>
    <name evidence="12" type="primary">Mo05104</name>
    <name evidence="12" type="ORF">E5Q_05104</name>
</gene>
<dbReference type="SUPFAM" id="SSF53335">
    <property type="entry name" value="S-adenosyl-L-methionine-dependent methyltransferases"/>
    <property type="match status" value="1"/>
</dbReference>
<proteinExistence type="inferred from homology"/>
<name>G7E6F8_MIXOS</name>
<dbReference type="PROSITE" id="PS51186">
    <property type="entry name" value="GNAT"/>
    <property type="match status" value="1"/>
</dbReference>
<evidence type="ECO:0000256" key="5">
    <source>
        <dbReference type="ARBA" id="ARBA00047418"/>
    </source>
</evidence>
<comment type="catalytic activity">
    <reaction evidence="6">
        <text>a 5'-end (N(7)-methyl 5'-triphosphoguanosine)-ribonucleoside in snoRNA + S-adenosyl-L-methionine = a 5'-end (N(2),N(7)-dimethyl 5'-triphosphoguanosine)-ribonucleoside in snoRNA + S-adenosyl-L-homocysteine + H(+)</text>
        <dbReference type="Rhea" id="RHEA:78475"/>
        <dbReference type="Rhea" id="RHEA-COMP:19086"/>
        <dbReference type="Rhea" id="RHEA-COMP:19088"/>
        <dbReference type="ChEBI" id="CHEBI:15378"/>
        <dbReference type="ChEBI" id="CHEBI:57856"/>
        <dbReference type="ChEBI" id="CHEBI:59789"/>
        <dbReference type="ChEBI" id="CHEBI:156461"/>
        <dbReference type="ChEBI" id="CHEBI:172880"/>
    </reaction>
    <physiologicalReaction direction="left-to-right" evidence="6">
        <dbReference type="Rhea" id="RHEA:78476"/>
    </physiologicalReaction>
</comment>
<evidence type="ECO:0000313" key="13">
    <source>
        <dbReference type="Proteomes" id="UP000009131"/>
    </source>
</evidence>
<comment type="similarity">
    <text evidence="4">Belongs to the methyltransferase superfamily. Trimethylguanosine synthase family.</text>
</comment>
<feature type="region of interest" description="Disordered" evidence="10">
    <location>
        <begin position="135"/>
        <end position="170"/>
    </location>
</feature>
<dbReference type="InterPro" id="IPR029063">
    <property type="entry name" value="SAM-dependent_MTases_sf"/>
</dbReference>
<evidence type="ECO:0000259" key="11">
    <source>
        <dbReference type="PROSITE" id="PS51186"/>
    </source>
</evidence>
<evidence type="ECO:0000256" key="2">
    <source>
        <dbReference type="ARBA" id="ARBA00018517"/>
    </source>
</evidence>
<feature type="compositionally biased region" description="Basic residues" evidence="10">
    <location>
        <begin position="1616"/>
        <end position="1627"/>
    </location>
</feature>
<dbReference type="InterPro" id="IPR019012">
    <property type="entry name" value="RNA_cap_Gua-N2-MeTrfase"/>
</dbReference>
<dbReference type="RefSeq" id="XP_014568983.1">
    <property type="nucleotide sequence ID" value="XM_014713497.1"/>
</dbReference>
<dbReference type="SUPFAM" id="SSF55729">
    <property type="entry name" value="Acyl-CoA N-acyltransferases (Nat)"/>
    <property type="match status" value="1"/>
</dbReference>
<dbReference type="EMBL" id="BABT02000152">
    <property type="protein sequence ID" value="GAA98418.1"/>
    <property type="molecule type" value="Genomic_DNA"/>
</dbReference>
<dbReference type="Pfam" id="PF00583">
    <property type="entry name" value="Acetyltransf_1"/>
    <property type="match status" value="1"/>
</dbReference>
<evidence type="ECO:0000256" key="6">
    <source>
        <dbReference type="ARBA" id="ARBA00048740"/>
    </source>
</evidence>
<comment type="caution">
    <text evidence="12">The sequence shown here is derived from an EMBL/GenBank/DDBJ whole genome shotgun (WGS) entry which is preliminary data.</text>
</comment>
<feature type="compositionally biased region" description="Basic and acidic residues" evidence="10">
    <location>
        <begin position="819"/>
        <end position="829"/>
    </location>
</feature>
<reference evidence="12 13" key="2">
    <citation type="journal article" date="2012" name="Open Biol.">
        <title>Characteristics of nucleosomes and linker DNA regions on the genome of the basidiomycete Mixia osmundae revealed by mono- and dinucleosome mapping.</title>
        <authorList>
            <person name="Nishida H."/>
            <person name="Kondo S."/>
            <person name="Matsumoto T."/>
            <person name="Suzuki Y."/>
            <person name="Yoshikawa H."/>
            <person name="Taylor T.D."/>
            <person name="Sugiyama J."/>
        </authorList>
    </citation>
    <scope>NUCLEOTIDE SEQUENCE [LARGE SCALE GENOMIC DNA]</scope>
    <source>
        <strain evidence="13">CBS 9802 / IAM 14324 / JCM 22182 / KY 12970</strain>
    </source>
</reference>
<dbReference type="eggNOG" id="KOG2730">
    <property type="taxonomic scope" value="Eukaryota"/>
</dbReference>
<evidence type="ECO:0000256" key="4">
    <source>
        <dbReference type="ARBA" id="ARBA00025783"/>
    </source>
</evidence>
<dbReference type="InterPro" id="IPR025151">
    <property type="entry name" value="ELYS_dom"/>
</dbReference>
<dbReference type="GO" id="GO:0016747">
    <property type="term" value="F:acyltransferase activity, transferring groups other than amino-acyl groups"/>
    <property type="evidence" value="ECO:0007669"/>
    <property type="project" value="InterPro"/>
</dbReference>
<sequence length="1627" mass="177322">MLLNVLDGVAAVKAGIVRRSAATCIGLRSRSYAMPSSHSNVFRILSNGDIRSSFKPVLVSAIEPPKTPLVSQSLRDNGTLSPVWQPQSPVLDPVLGIDEPSSSAGGTAGQNEPCRASECKLPSYGAVSNTFIANENGKKKRKRSGVPRGSSHAVEGWQSRPGDPETLYTKETLPNSHEKYWYQRYRLFSRYDLGIRMDDVGWFSVTPEAIARQIAEQCRCDLIVDAFCGVGGNAIQFALTCKQVVAIDNSELRLRLARHNAAIYGVEDRITFVHGDFPTWAAEQARSRRAAGFDGPSIDVVFLSPPWGGIDYRAMQATQMELAAATTRGMADEKQSQPELVFSLSSLAPLAGPELMNVTRGLTDNIALYLPRNIDPLEVGRLTTRHGRVVLEEAWMGSKLKAITAYFGELAHPRAGHLPSDGHDHRPADGLASLACFARDLDRLSMAVSSDNAELVFVDAFTPQGLVNAVTDTFADCDRSPVNLALGTACRDAARQVKPNPSERLYAFVLSRTGMGLLQCELVIGSVNAHFLALGAPNAQWSKNPHYVRSRIACLVSNLRQRWDGRSVRSIMGPTELVTEFQTQWAIVTGAVVRVQPFRLTTQLICSPDSAAADVRSGLPVPVDDECRLASATDATELEKVAQLLHDFFALDEDSTTLDECKTIARRGIDQEEIYIYTRKHQVLGFVLLGRATRRTIAVQGVYVDAGSRKQGIAKLMVGTVVHALFFKTVPASKTQICLYFEHNDNPSAGRIYRSVGFSGSDENKWTESGFEGLPKARWDLRACANARHASSPSASVVVSRDQELHDPRVQPQFGQPLRESDPTKEHDNSISFAFPPAGRQPTVDRPMLDGMGADSTSETSLTKDISMDGDETRLESYYLSWFTSLPGPDESASSVNAAVDLPWIEALPEQDGTVSDTLLDWIQHRRTRNGPLFFDRLLSLANVPTSLYPPESERTLARLLDEIDRSVSFDMLKKDCLVYTLLKDYGDSRASAFADLLELPPLFRRAADGYWALDRARYSEAFSLLTSPAITLDFVSEIVSFLASESPSLLVDFVQSARLSLTARADVRLMIAALVELGRLDSAFTWLRRYSTDEPSARPELLSHVIKTAFDQRANSRASLKIFLTIPLLPSEDRSVYASCLDLLRTSQTPTAKRQLVRGFMVARLTSEGRYTQLIKFLAEESMPGSPVQLTAAETTWIRHTTSSTMSILPAVQQSFVELELEQLNSSSVASPQRLPEPASSLARQDYVTSAVPSLTSYKASEMEGLPRPSVAMAWEPQSASAAGSDVVDVPLSASPALRQPQRGIQPDGMASVKSFLGAIKDHHLSGLVSPSTSPNVSVIGKSLNESKLNTSDTTMPFSAPPRTLARSSTPVRKPGRAHLSLLAERNAATSPWREQDQSADASSDRSSIKPVPTPFKRKDRIPRSPYAMSSPTEAAALASTSDLACRPEKHVKRTPGVSGFNTVRSEPGPLLSLHKSPPDKPVSPPATVKRKLEAEPPAHADESVTKRALVASDRTEVPPGGFPVDLSPGRSAADDDTAIATTQNDGQKPKTRKKASNKPVAASTPRRSTRKGPSASIEPSVEGTDDEQSLATKVPRSTRKPTAKKTLPDSPVRRSTRKRSAATDA</sequence>
<evidence type="ECO:0000256" key="1">
    <source>
        <dbReference type="ARBA" id="ARBA00004123"/>
    </source>
</evidence>
<feature type="compositionally biased region" description="Polar residues" evidence="10">
    <location>
        <begin position="1349"/>
        <end position="1358"/>
    </location>
</feature>
<dbReference type="CDD" id="cd02440">
    <property type="entry name" value="AdoMet_MTases"/>
    <property type="match status" value="1"/>
</dbReference>
<evidence type="ECO:0000256" key="3">
    <source>
        <dbReference type="ARBA" id="ARBA00023242"/>
    </source>
</evidence>
<feature type="compositionally biased region" description="Basic and acidic residues" evidence="10">
    <location>
        <begin position="1492"/>
        <end position="1507"/>
    </location>
</feature>
<evidence type="ECO:0000256" key="9">
    <source>
        <dbReference type="ARBA" id="ARBA00049790"/>
    </source>
</evidence>
<protein>
    <recommendedName>
        <fullName evidence="2">Trimethylguanosine synthase</fullName>
    </recommendedName>
    <alternativeName>
        <fullName evidence="9">Cap-specific guanine-N(2) methyltransferase</fullName>
    </alternativeName>
</protein>
<feature type="domain" description="N-acetyltransferase" evidence="11">
    <location>
        <begin position="636"/>
        <end position="781"/>
    </location>
</feature>
<dbReference type="PANTHER" id="PTHR14741:SF32">
    <property type="entry name" value="TRIMETHYLGUANOSINE SYNTHASE"/>
    <property type="match status" value="1"/>
</dbReference>
<dbReference type="Pfam" id="PF13934">
    <property type="entry name" value="ELYS"/>
    <property type="match status" value="1"/>
</dbReference>
<accession>G7E6F8</accession>
<dbReference type="PANTHER" id="PTHR14741">
    <property type="entry name" value="S-ADENOSYLMETHIONINE-DEPENDENT METHYLTRANSFERASE RELATED"/>
    <property type="match status" value="1"/>
</dbReference>
<dbReference type="STRING" id="764103.G7E6F8"/>
<dbReference type="Gene3D" id="3.40.50.150">
    <property type="entry name" value="Vaccinia Virus protein VP39"/>
    <property type="match status" value="1"/>
</dbReference>
<reference evidence="12 13" key="1">
    <citation type="journal article" date="2011" name="J. Gen. Appl. Microbiol.">
        <title>Draft genome sequencing of the enigmatic basidiomycete Mixia osmundae.</title>
        <authorList>
            <person name="Nishida H."/>
            <person name="Nagatsuka Y."/>
            <person name="Sugiyama J."/>
        </authorList>
    </citation>
    <scope>NUCLEOTIDE SEQUENCE [LARGE SCALE GENOMIC DNA]</scope>
    <source>
        <strain evidence="13">CBS 9802 / IAM 14324 / JCM 22182 / KY 12970</strain>
    </source>
</reference>
<evidence type="ECO:0000256" key="8">
    <source>
        <dbReference type="ARBA" id="ARBA00049075"/>
    </source>
</evidence>
<comment type="catalytic activity">
    <reaction evidence="8">
        <text>a 5'-end (N(7)-methyl 5'-triphosphoguanosine)-ribonucleoside in snRNA + S-adenosyl-L-methionine = a 5'-end (N(2),N(7)-dimethyl 5'-triphosphoguanosine)-ribonucleoside in snRNA + S-adenosyl-L-homocysteine + H(+)</text>
        <dbReference type="Rhea" id="RHEA:78471"/>
        <dbReference type="Rhea" id="RHEA-COMP:19085"/>
        <dbReference type="Rhea" id="RHEA-COMP:19087"/>
        <dbReference type="ChEBI" id="CHEBI:15378"/>
        <dbReference type="ChEBI" id="CHEBI:57856"/>
        <dbReference type="ChEBI" id="CHEBI:59789"/>
        <dbReference type="ChEBI" id="CHEBI:156461"/>
        <dbReference type="ChEBI" id="CHEBI:172880"/>
    </reaction>
    <physiologicalReaction direction="left-to-right" evidence="8">
        <dbReference type="Rhea" id="RHEA:78472"/>
    </physiologicalReaction>
</comment>
<organism evidence="12 13">
    <name type="scientific">Mixia osmundae (strain CBS 9802 / IAM 14324 / JCM 22182 / KY 12970)</name>
    <dbReference type="NCBI Taxonomy" id="764103"/>
    <lineage>
        <taxon>Eukaryota</taxon>
        <taxon>Fungi</taxon>
        <taxon>Dikarya</taxon>
        <taxon>Basidiomycota</taxon>
        <taxon>Pucciniomycotina</taxon>
        <taxon>Mixiomycetes</taxon>
        <taxon>Mixiales</taxon>
        <taxon>Mixiaceae</taxon>
        <taxon>Mixia</taxon>
    </lineage>
</organism>
<comment type="catalytic activity">
    <reaction evidence="5">
        <text>a 5'-end (N(2),N(7)-dimethyl 5'-triphosphoguanosine)-ribonucleoside in snoRNA + S-adenosyl-L-methionine = a 5'-end (N(2),N(2),N(7)-trimethyl 5'-triphosphoguanosine)-ribonucleoside in snoRNA + S-adenosyl-L-homocysteine + H(+)</text>
        <dbReference type="Rhea" id="RHEA:78507"/>
        <dbReference type="Rhea" id="RHEA-COMP:19088"/>
        <dbReference type="Rhea" id="RHEA-COMP:19090"/>
        <dbReference type="ChEBI" id="CHEBI:15378"/>
        <dbReference type="ChEBI" id="CHEBI:57856"/>
        <dbReference type="ChEBI" id="CHEBI:59789"/>
        <dbReference type="ChEBI" id="CHEBI:167623"/>
        <dbReference type="ChEBI" id="CHEBI:172880"/>
    </reaction>
    <physiologicalReaction direction="left-to-right" evidence="5">
        <dbReference type="Rhea" id="RHEA:78508"/>
    </physiologicalReaction>
</comment>
<dbReference type="InterPro" id="IPR000182">
    <property type="entry name" value="GNAT_dom"/>
</dbReference>
<comment type="subcellular location">
    <subcellularLocation>
        <location evidence="1">Nucleus</location>
    </subcellularLocation>
</comment>
<dbReference type="OrthoDB" id="194443at2759"/>
<dbReference type="HOGENOM" id="CLU_243308_0_0_1"/>
<dbReference type="GO" id="GO:0071164">
    <property type="term" value="F:RNA cap trimethylguanosine synthase activity"/>
    <property type="evidence" value="ECO:0007669"/>
    <property type="project" value="TreeGrafter"/>
</dbReference>
<keyword evidence="3" id="KW-0539">Nucleus</keyword>
<feature type="compositionally biased region" description="Polar residues" evidence="10">
    <location>
        <begin position="855"/>
        <end position="864"/>
    </location>
</feature>
<dbReference type="InterPro" id="IPR016181">
    <property type="entry name" value="Acyl_CoA_acyltransferase"/>
</dbReference>
<feature type="compositionally biased region" description="Polar residues" evidence="10">
    <location>
        <begin position="1429"/>
        <end position="1444"/>
    </location>
</feature>
<dbReference type="InParanoid" id="G7E6F8"/>
<dbReference type="Pfam" id="PF09445">
    <property type="entry name" value="Methyltransf_15"/>
    <property type="match status" value="1"/>
</dbReference>